<dbReference type="Proteomes" id="UP000185612">
    <property type="component" value="Unassembled WGS sequence"/>
</dbReference>
<dbReference type="SUPFAM" id="SSF51445">
    <property type="entry name" value="(Trans)glycosidases"/>
    <property type="match status" value="1"/>
</dbReference>
<evidence type="ECO:0000256" key="1">
    <source>
        <dbReference type="ARBA" id="ARBA00001255"/>
    </source>
</evidence>
<comment type="caution">
    <text evidence="6">The sequence shown here is derived from an EMBL/GenBank/DDBJ whole genome shotgun (WGS) entry which is preliminary data.</text>
</comment>
<comment type="catalytic activity">
    <reaction evidence="1">
        <text>Hydrolysis of terminal, non-reducing alpha-D-galactose residues in alpha-D-galactosides, including galactose oligosaccharides, galactomannans and galactolipids.</text>
        <dbReference type="EC" id="3.2.1.22"/>
    </reaction>
</comment>
<dbReference type="GO" id="GO:0004557">
    <property type="term" value="F:alpha-galactosidase activity"/>
    <property type="evidence" value="ECO:0007669"/>
    <property type="project" value="UniProtKB-EC"/>
</dbReference>
<dbReference type="PANTHER" id="PTHR43053">
    <property type="entry name" value="GLYCOSIDASE FAMILY 31"/>
    <property type="match status" value="1"/>
</dbReference>
<keyword evidence="3" id="KW-0378">Hydrolase</keyword>
<evidence type="ECO:0000256" key="4">
    <source>
        <dbReference type="ARBA" id="ARBA00023295"/>
    </source>
</evidence>
<dbReference type="InParanoid" id="A0A1Q5PWE6"/>
<dbReference type="PANTHER" id="PTHR43053:SF3">
    <property type="entry name" value="ALPHA-GALACTOSIDASE C-RELATED"/>
    <property type="match status" value="1"/>
</dbReference>
<dbReference type="InterPro" id="IPR013785">
    <property type="entry name" value="Aldolase_TIM"/>
</dbReference>
<proteinExistence type="predicted"/>
<organism evidence="6 7">
    <name type="scientific">Buchananella hordeovulneris</name>
    <dbReference type="NCBI Taxonomy" id="52770"/>
    <lineage>
        <taxon>Bacteria</taxon>
        <taxon>Bacillati</taxon>
        <taxon>Actinomycetota</taxon>
        <taxon>Actinomycetes</taxon>
        <taxon>Actinomycetales</taxon>
        <taxon>Actinomycetaceae</taxon>
        <taxon>Buchananella</taxon>
    </lineage>
</organism>
<dbReference type="InterPro" id="IPR038417">
    <property type="entry name" value="Alpga-gal_N_sf"/>
</dbReference>
<dbReference type="STRING" id="52770.BSZ40_05210"/>
<dbReference type="InterPro" id="IPR031704">
    <property type="entry name" value="Glyco_hydro_36_N"/>
</dbReference>
<sequence>MGEQPRWVVLVQAGGTALLLEVGQAGLPHVVHWGPHWGAASPADLAELVAGTARMDVDNVPDLPLNPGVLPGGWTGWSGRPGLLGHRDGGAAWSPRLRTTAVSFVATPADGGAPTGESAAENLAPGEYCRGSGTLTFTLTDPVAQLAVQLELRLTPVGTVQVRAQLHNEGQDNYHLHELNLALPLPLEVDEVLDFSGHWAKERCPQRRALTIGTHLREHRRGRPGFDATTCLLAGRPGFNFRRGQVYGLHVAAPANSRFYIERLPEGWQVLGGGELLHPGEVTLAPGQSYRGPLLHFTQGQGLDEAAGRFHDWIRSLPTAPGPARPVTLNVWEAVGFDQRLDKLLALADAAHALGVERFVLDDGWFLGRRDDTAGLGDWQVDPIVWPDGLTPLVERVVGHGMEFGLWFEPEMVNPNSQVAREHPDWLLAAHPELPVAWRHQQVLDLTNPQAWNHVHTQMDALLRRYPISYLKWDHNRDTFDAGSQTADRRAVAGEQVRCALRLMDRLRRDHPGLEIESCSSGGGRIDLETITHTQRFWVSDCLDPLERQAMLRWTLQLVPPEFLGSHVASARSHTTGRQHDLAFRALTALWGHLGVEWDLTAASADELAQLADWIAYFKEQRELLLTGRVVRDEVGEGALWLHGVVARDASTARYMVHSPYTGALGLQGRLRLPGLQADTRYRVRPRFVGRAPAGLIPPPWFTTGVTATGAALANVGLTPPSLNPEQAVLLEVERC</sequence>
<dbReference type="RefSeq" id="WP_073824004.1">
    <property type="nucleotide sequence ID" value="NZ_MQVS01000004.1"/>
</dbReference>
<gene>
    <name evidence="6" type="ORF">BSZ40_05210</name>
</gene>
<dbReference type="Pfam" id="PF16875">
    <property type="entry name" value="Glyco_hydro_36N"/>
    <property type="match status" value="1"/>
</dbReference>
<dbReference type="GO" id="GO:0016052">
    <property type="term" value="P:carbohydrate catabolic process"/>
    <property type="evidence" value="ECO:0007669"/>
    <property type="project" value="InterPro"/>
</dbReference>
<dbReference type="PRINTS" id="PR00743">
    <property type="entry name" value="GLHYDRLASE36"/>
</dbReference>
<evidence type="ECO:0000256" key="2">
    <source>
        <dbReference type="ARBA" id="ARBA00012755"/>
    </source>
</evidence>
<dbReference type="FunFam" id="3.20.20.70:FF:000118">
    <property type="entry name" value="Alpha-galactosidase"/>
    <property type="match status" value="1"/>
</dbReference>
<dbReference type="EMBL" id="MQVS01000004">
    <property type="protein sequence ID" value="OKL51887.1"/>
    <property type="molecule type" value="Genomic_DNA"/>
</dbReference>
<accession>A0A1Q5PWE6</accession>
<reference evidence="7" key="1">
    <citation type="submission" date="2016-12" db="EMBL/GenBank/DDBJ databases">
        <authorList>
            <person name="Meng X."/>
        </authorList>
    </citation>
    <scope>NUCLEOTIDE SEQUENCE [LARGE SCALE GENOMIC DNA]</scope>
    <source>
        <strain evidence="7">DSM 20732</strain>
    </source>
</reference>
<dbReference type="InterPro" id="IPR000111">
    <property type="entry name" value="Glyco_hydro_27/36_CS"/>
</dbReference>
<keyword evidence="4" id="KW-0326">Glycosidase</keyword>
<dbReference type="InterPro" id="IPR017853">
    <property type="entry name" value="GH"/>
</dbReference>
<dbReference type="PROSITE" id="PS00512">
    <property type="entry name" value="ALPHA_GALACTOSIDASE"/>
    <property type="match status" value="1"/>
</dbReference>
<evidence type="ECO:0000313" key="7">
    <source>
        <dbReference type="Proteomes" id="UP000185612"/>
    </source>
</evidence>
<dbReference type="OrthoDB" id="9758822at2"/>
<name>A0A1Q5PWE6_9ACTO</name>
<dbReference type="CDD" id="cd14791">
    <property type="entry name" value="GH36"/>
    <property type="match status" value="1"/>
</dbReference>
<evidence type="ECO:0000256" key="3">
    <source>
        <dbReference type="ARBA" id="ARBA00022801"/>
    </source>
</evidence>
<protein>
    <recommendedName>
        <fullName evidence="2">alpha-galactosidase</fullName>
        <ecNumber evidence="2">3.2.1.22</ecNumber>
    </recommendedName>
</protein>
<keyword evidence="7" id="KW-1185">Reference proteome</keyword>
<evidence type="ECO:0000313" key="6">
    <source>
        <dbReference type="EMBL" id="OKL51887.1"/>
    </source>
</evidence>
<dbReference type="Gene3D" id="2.70.98.60">
    <property type="entry name" value="alpha-galactosidase from lactobacil brevis"/>
    <property type="match status" value="1"/>
</dbReference>
<dbReference type="AlphaFoldDB" id="A0A1Q5PWE6"/>
<dbReference type="Pfam" id="PF02065">
    <property type="entry name" value="Melibiase"/>
    <property type="match status" value="1"/>
</dbReference>
<dbReference type="EC" id="3.2.1.22" evidence="2"/>
<dbReference type="InterPro" id="IPR002252">
    <property type="entry name" value="Glyco_hydro_36"/>
</dbReference>
<dbReference type="InterPro" id="IPR050985">
    <property type="entry name" value="Alpha-glycosidase_related"/>
</dbReference>
<evidence type="ECO:0000259" key="5">
    <source>
        <dbReference type="Pfam" id="PF16875"/>
    </source>
</evidence>
<feature type="domain" description="Glycosyl hydrolase family 36 N-terminal" evidence="5">
    <location>
        <begin position="26"/>
        <end position="285"/>
    </location>
</feature>
<dbReference type="Gene3D" id="3.20.20.70">
    <property type="entry name" value="Aldolase class I"/>
    <property type="match status" value="1"/>
</dbReference>